<evidence type="ECO:0000313" key="9">
    <source>
        <dbReference type="Proteomes" id="UP000799444"/>
    </source>
</evidence>
<dbReference type="InterPro" id="IPR001752">
    <property type="entry name" value="Kinesin_motor_dom"/>
</dbReference>
<dbReference type="GO" id="GO:0003777">
    <property type="term" value="F:microtubule motor activity"/>
    <property type="evidence" value="ECO:0007669"/>
    <property type="project" value="InterPro"/>
</dbReference>
<dbReference type="FunFam" id="3.40.850.10:FF:000050">
    <property type="entry name" value="Kinesin-like protein"/>
    <property type="match status" value="1"/>
</dbReference>
<dbReference type="PANTHER" id="PTHR47117">
    <property type="entry name" value="STAR-RELATED LIPID TRANSFER PROTEIN 9"/>
    <property type="match status" value="1"/>
</dbReference>
<dbReference type="SMART" id="SM00129">
    <property type="entry name" value="KISc"/>
    <property type="match status" value="1"/>
</dbReference>
<keyword evidence="5" id="KW-0175">Coiled coil</keyword>
<evidence type="ECO:0000256" key="5">
    <source>
        <dbReference type="SAM" id="Coils"/>
    </source>
</evidence>
<evidence type="ECO:0000256" key="4">
    <source>
        <dbReference type="RuleBase" id="RU000394"/>
    </source>
</evidence>
<dbReference type="EMBL" id="ML996147">
    <property type="protein sequence ID" value="KAF2734469.1"/>
    <property type="molecule type" value="Genomic_DNA"/>
</dbReference>
<evidence type="ECO:0000256" key="2">
    <source>
        <dbReference type="ARBA" id="ARBA00022840"/>
    </source>
</evidence>
<feature type="region of interest" description="Disordered" evidence="6">
    <location>
        <begin position="513"/>
        <end position="569"/>
    </location>
</feature>
<keyword evidence="2 3" id="KW-0067">ATP-binding</keyword>
<evidence type="ECO:0000259" key="7">
    <source>
        <dbReference type="PROSITE" id="PS50067"/>
    </source>
</evidence>
<feature type="compositionally biased region" description="Acidic residues" evidence="6">
    <location>
        <begin position="543"/>
        <end position="565"/>
    </location>
</feature>
<dbReference type="Pfam" id="PF00225">
    <property type="entry name" value="Kinesin"/>
    <property type="match status" value="1"/>
</dbReference>
<dbReference type="GO" id="GO:0007018">
    <property type="term" value="P:microtubule-based movement"/>
    <property type="evidence" value="ECO:0007669"/>
    <property type="project" value="InterPro"/>
</dbReference>
<evidence type="ECO:0000313" key="8">
    <source>
        <dbReference type="EMBL" id="KAF2734469.1"/>
    </source>
</evidence>
<name>A0A9P4QXE6_9PLEO</name>
<reference evidence="8" key="1">
    <citation type="journal article" date="2020" name="Stud. Mycol.">
        <title>101 Dothideomycetes genomes: a test case for predicting lifestyles and emergence of pathogens.</title>
        <authorList>
            <person name="Haridas S."/>
            <person name="Albert R."/>
            <person name="Binder M."/>
            <person name="Bloem J."/>
            <person name="Labutti K."/>
            <person name="Salamov A."/>
            <person name="Andreopoulos B."/>
            <person name="Baker S."/>
            <person name="Barry K."/>
            <person name="Bills G."/>
            <person name="Bluhm B."/>
            <person name="Cannon C."/>
            <person name="Castanera R."/>
            <person name="Culley D."/>
            <person name="Daum C."/>
            <person name="Ezra D."/>
            <person name="Gonzalez J."/>
            <person name="Henrissat B."/>
            <person name="Kuo A."/>
            <person name="Liang C."/>
            <person name="Lipzen A."/>
            <person name="Lutzoni F."/>
            <person name="Magnuson J."/>
            <person name="Mondo S."/>
            <person name="Nolan M."/>
            <person name="Ohm R."/>
            <person name="Pangilinan J."/>
            <person name="Park H.-J."/>
            <person name="Ramirez L."/>
            <person name="Alfaro M."/>
            <person name="Sun H."/>
            <person name="Tritt A."/>
            <person name="Yoshinaga Y."/>
            <person name="Zwiers L.-H."/>
            <person name="Turgeon B."/>
            <person name="Goodwin S."/>
            <person name="Spatafora J."/>
            <person name="Crous P."/>
            <person name="Grigoriev I."/>
        </authorList>
    </citation>
    <scope>NUCLEOTIDE SEQUENCE</scope>
    <source>
        <strain evidence="8">CBS 125425</strain>
    </source>
</reference>
<dbReference type="Gene3D" id="3.40.850.10">
    <property type="entry name" value="Kinesin motor domain"/>
    <property type="match status" value="1"/>
</dbReference>
<feature type="binding site" evidence="3">
    <location>
        <begin position="146"/>
        <end position="153"/>
    </location>
    <ligand>
        <name>ATP</name>
        <dbReference type="ChEBI" id="CHEBI:30616"/>
    </ligand>
</feature>
<accession>A0A9P4QXE6</accession>
<evidence type="ECO:0000256" key="1">
    <source>
        <dbReference type="ARBA" id="ARBA00022741"/>
    </source>
</evidence>
<keyword evidence="1 3" id="KW-0547">Nucleotide-binding</keyword>
<keyword evidence="3 4" id="KW-0505">Motor protein</keyword>
<dbReference type="CDD" id="cd01365">
    <property type="entry name" value="KISc_KIF1A_KIF1B"/>
    <property type="match status" value="1"/>
</dbReference>
<dbReference type="AlphaFoldDB" id="A0A9P4QXE6"/>
<keyword evidence="4" id="KW-0493">Microtubule</keyword>
<dbReference type="Proteomes" id="UP000799444">
    <property type="component" value="Unassembled WGS sequence"/>
</dbReference>
<evidence type="ECO:0000256" key="3">
    <source>
        <dbReference type="PROSITE-ProRule" id="PRU00283"/>
    </source>
</evidence>
<dbReference type="SUPFAM" id="SSF52540">
    <property type="entry name" value="P-loop containing nucleoside triphosphate hydrolases"/>
    <property type="match status" value="1"/>
</dbReference>
<dbReference type="GO" id="GO:0005874">
    <property type="term" value="C:microtubule"/>
    <property type="evidence" value="ECO:0007669"/>
    <property type="project" value="UniProtKB-KW"/>
</dbReference>
<protein>
    <recommendedName>
        <fullName evidence="4">Kinesin-like protein</fullName>
    </recommendedName>
</protein>
<comment type="caution">
    <text evidence="8">The sequence shown here is derived from an EMBL/GenBank/DDBJ whole genome shotgun (WGS) entry which is preliminary data.</text>
</comment>
<evidence type="ECO:0000256" key="6">
    <source>
        <dbReference type="SAM" id="MobiDB-lite"/>
    </source>
</evidence>
<dbReference type="InterPro" id="IPR027417">
    <property type="entry name" value="P-loop_NTPase"/>
</dbReference>
<proteinExistence type="inferred from homology"/>
<dbReference type="GO" id="GO:0005524">
    <property type="term" value="F:ATP binding"/>
    <property type="evidence" value="ECO:0007669"/>
    <property type="project" value="UniProtKB-UniRule"/>
</dbReference>
<keyword evidence="9" id="KW-1185">Reference proteome</keyword>
<dbReference type="OrthoDB" id="3176171at2759"/>
<sequence>MEYRMRPASDYGSFSGAMTASAVSLRAAEPYSAPSTPPPMGSDAGNVKVVVRCRAFVPREREAGRACIIRMDPATQKTLLLAPIDLNPSTTRRAYDDKEFTFDKSFWSHDESDPHYVHQEDVYRSFGEEFLDHNFEGYNTCIFAYGQTGSGKSYTMMGNQDQPGLIPRTCEELFERIERDPTPNTNYHVHVSYFEVYNEHVRDLLVPRTNPPAYLKIRESLKDGVYVQGLTEAEVRNYGDVKRLMECGDLSRTTAATKMNDTSSRSHAVFTIQLKQIQHSLLSDATIERCARMRLVDLAGSERANKTEAVGARLKEGGNINKSLTTLGRVIAALAKKGRTREIVPFRDSVLTYLLKDSLVGNSKTAMVACISPTDYDETLSTLRYADQAKRIRITASVNEDRVSGAERDARIREMEEQIRSLQISVKAATERRREEANELDEYQRQVALMARLNEERSQVSDAKMRALAAELEELRPLREENEALRQMVRLTTQELKNPIVIPPHLARKVSVREGEMPVGVLGDGGGDGDGDEEREGSPEFESGSEEGDDGGDEEDEEWDSDETAADLQADVQEFLKDLGMFRRRGEDDRIRFTGQVGMKV</sequence>
<feature type="coiled-coil region" evidence="5">
    <location>
        <begin position="412"/>
        <end position="488"/>
    </location>
</feature>
<dbReference type="InterPro" id="IPR019821">
    <property type="entry name" value="Kinesin_motor_CS"/>
</dbReference>
<dbReference type="InterPro" id="IPR036961">
    <property type="entry name" value="Kinesin_motor_dom_sf"/>
</dbReference>
<dbReference type="GO" id="GO:0008017">
    <property type="term" value="F:microtubule binding"/>
    <property type="evidence" value="ECO:0007669"/>
    <property type="project" value="InterPro"/>
</dbReference>
<dbReference type="PRINTS" id="PR00380">
    <property type="entry name" value="KINESINHEAVY"/>
</dbReference>
<dbReference type="PROSITE" id="PS50067">
    <property type="entry name" value="KINESIN_MOTOR_2"/>
    <property type="match status" value="1"/>
</dbReference>
<comment type="similarity">
    <text evidence="3 4">Belongs to the TRAFAC class myosin-kinesin ATPase superfamily. Kinesin family.</text>
</comment>
<organism evidence="8 9">
    <name type="scientific">Polyplosphaeria fusca</name>
    <dbReference type="NCBI Taxonomy" id="682080"/>
    <lineage>
        <taxon>Eukaryota</taxon>
        <taxon>Fungi</taxon>
        <taxon>Dikarya</taxon>
        <taxon>Ascomycota</taxon>
        <taxon>Pezizomycotina</taxon>
        <taxon>Dothideomycetes</taxon>
        <taxon>Pleosporomycetidae</taxon>
        <taxon>Pleosporales</taxon>
        <taxon>Tetraplosphaeriaceae</taxon>
        <taxon>Polyplosphaeria</taxon>
    </lineage>
</organism>
<gene>
    <name evidence="8" type="ORF">EJ04DRAFT_493378</name>
</gene>
<dbReference type="PROSITE" id="PS00411">
    <property type="entry name" value="KINESIN_MOTOR_1"/>
    <property type="match status" value="1"/>
</dbReference>
<feature type="domain" description="Kinesin motor" evidence="7">
    <location>
        <begin position="46"/>
        <end position="392"/>
    </location>
</feature>